<feature type="transmembrane region" description="Helical" evidence="1">
    <location>
        <begin position="120"/>
        <end position="144"/>
    </location>
</feature>
<dbReference type="Proteomes" id="UP000501060">
    <property type="component" value="Chromosome"/>
</dbReference>
<organism evidence="2 3">
    <name type="scientific">Mycoplasma phocoenae</name>
    <dbReference type="NCBI Taxonomy" id="754517"/>
    <lineage>
        <taxon>Bacteria</taxon>
        <taxon>Bacillati</taxon>
        <taxon>Mycoplasmatota</taxon>
        <taxon>Mollicutes</taxon>
        <taxon>Mycoplasmataceae</taxon>
        <taxon>Mycoplasma</taxon>
    </lineage>
</organism>
<accession>A0A858U490</accession>
<reference evidence="2 3" key="1">
    <citation type="submission" date="2020-04" db="EMBL/GenBank/DDBJ databases">
        <title>Novel Mycoplasma species detected in Phocoena phocoena (harbor porpoise) from the USA.</title>
        <authorList>
            <person name="Volokhov D.V."/>
        </authorList>
    </citation>
    <scope>NUCLEOTIDE SEQUENCE [LARGE SCALE GENOMIC DNA]</scope>
    <source>
        <strain evidence="2 3">Phocoena C-264-GEN</strain>
    </source>
</reference>
<proteinExistence type="predicted"/>
<evidence type="ECO:0000313" key="2">
    <source>
        <dbReference type="EMBL" id="QJG66889.1"/>
    </source>
</evidence>
<dbReference type="AlphaFoldDB" id="A0A858U490"/>
<keyword evidence="3" id="KW-1185">Reference proteome</keyword>
<dbReference type="KEGG" id="mphe:HGG69_00930"/>
<sequence>MEFLPIIIFLIFLALGALFGFLRKTNYAITILVSTFAASIIAALTYGVISRQIIEIIKTTFELKDLNIDALVGLLFSAYALAIILILSIVWSILYHVLFKRIAKKISAKQSKKIRFLSRFLGMTVSTVAFIPIATFTADLAAVVPEKNGDFSKNIVNKLVNVLSFGKYHGLAGNIEVVKTIAAGENGELVDKFGQVPNLFLDENNNNTVEFTEKQMNDINTMLESGMAMQLINDNKDKFLNTVANPTDTKTATTFLNVKKINELPDEPTEKDLQAITDIKNTKIKNFKLTELAASNLVNLLRENFTSEELKQKCEQDPKLKAKVDAYVEAFKNILIK</sequence>
<gene>
    <name evidence="2" type="ORF">HGG69_00930</name>
</gene>
<feature type="transmembrane region" description="Helical" evidence="1">
    <location>
        <begin position="6"/>
        <end position="22"/>
    </location>
</feature>
<dbReference type="EMBL" id="CP051481">
    <property type="protein sequence ID" value="QJG66889.1"/>
    <property type="molecule type" value="Genomic_DNA"/>
</dbReference>
<protein>
    <submittedName>
        <fullName evidence="2">Uncharacterized protein</fullName>
    </submittedName>
</protein>
<keyword evidence="1" id="KW-0812">Transmembrane</keyword>
<name>A0A858U490_9MOLU</name>
<feature type="transmembrane region" description="Helical" evidence="1">
    <location>
        <begin position="29"/>
        <end position="50"/>
    </location>
</feature>
<feature type="transmembrane region" description="Helical" evidence="1">
    <location>
        <begin position="70"/>
        <end position="99"/>
    </location>
</feature>
<dbReference type="RefSeq" id="WP_169604940.1">
    <property type="nucleotide sequence ID" value="NZ_CP051481.1"/>
</dbReference>
<evidence type="ECO:0000313" key="3">
    <source>
        <dbReference type="Proteomes" id="UP000501060"/>
    </source>
</evidence>
<evidence type="ECO:0000256" key="1">
    <source>
        <dbReference type="SAM" id="Phobius"/>
    </source>
</evidence>
<keyword evidence="1" id="KW-1133">Transmembrane helix</keyword>
<keyword evidence="1" id="KW-0472">Membrane</keyword>